<dbReference type="PANTHER" id="PTHR22603">
    <property type="entry name" value="CHOLINE/ETHANOALAMINE KINASE"/>
    <property type="match status" value="1"/>
</dbReference>
<dbReference type="Pfam" id="PF01633">
    <property type="entry name" value="Choline_kinase"/>
    <property type="match status" value="1"/>
</dbReference>
<protein>
    <recommendedName>
        <fullName evidence="3">ethanolamine kinase</fullName>
        <ecNumber evidence="3">2.7.1.82</ecNumber>
    </recommendedName>
</protein>
<evidence type="ECO:0000256" key="2">
    <source>
        <dbReference type="ARBA" id="ARBA00038211"/>
    </source>
</evidence>
<dbReference type="CDD" id="cd05157">
    <property type="entry name" value="ETNK_euk"/>
    <property type="match status" value="1"/>
</dbReference>
<evidence type="ECO:0000256" key="3">
    <source>
        <dbReference type="ARBA" id="ARBA00038874"/>
    </source>
</evidence>
<dbReference type="PANTHER" id="PTHR22603:SF66">
    <property type="entry name" value="ETHANOLAMINE KINASE"/>
    <property type="match status" value="1"/>
</dbReference>
<dbReference type="EMBL" id="LSSL01000357">
    <property type="protein sequence ID" value="OLY84792.1"/>
    <property type="molecule type" value="Genomic_DNA"/>
</dbReference>
<reference evidence="4 5" key="1">
    <citation type="journal article" date="2016" name="Mol. Biol. Evol.">
        <title>Genome-Wide Survey of Gut Fungi (Harpellales) Reveals the First Horizontally Transferred Ubiquitin Gene from a Mosquito Host.</title>
        <authorList>
            <person name="Wang Y."/>
            <person name="White M.M."/>
            <person name="Kvist S."/>
            <person name="Moncalvo J.M."/>
        </authorList>
    </citation>
    <scope>NUCLEOTIDE SEQUENCE [LARGE SCALE GENOMIC DNA]</scope>
    <source>
        <strain evidence="4 5">ALG-7-W6</strain>
    </source>
</reference>
<dbReference type="GO" id="GO:0005737">
    <property type="term" value="C:cytoplasm"/>
    <property type="evidence" value="ECO:0007669"/>
    <property type="project" value="TreeGrafter"/>
</dbReference>
<sequence>MSPNTTKELVQFIDYEIRTESLIEDSKEIALMTFPEWKRENLVFYQLTEGITNKLVECRNVAEKKKILIRLYGKKSEYIIDREKEIFNTVHLAKQNLAEKIYSRFPNGIVYGFSEGHTLPSSELGKKPLSELVPVQLARWHRAEIPSPKIASLFLTLRKWFHQLPESYEDKIDELEVISQKINSPVTFCHNDLLSGNVLLDNSQEPNKVTFIDYEYGSYNYRGYDIANHFNEYAGFECDYSRYPTEEYQREWLAHYLAAYNGDKSTGNIKEEEIDSMIYEVSMFALASNIYWGLWALIQSTLSDLEFDYLSYAKLRFDRYYSVKQEACRSESRGL</sequence>
<comment type="caution">
    <text evidence="4">The sequence shown here is derived from an EMBL/GenBank/DDBJ whole genome shotgun (WGS) entry which is preliminary data.</text>
</comment>
<dbReference type="Proteomes" id="UP000187455">
    <property type="component" value="Unassembled WGS sequence"/>
</dbReference>
<dbReference type="STRING" id="133383.A0A1R0H6E8"/>
<gene>
    <name evidence="4" type="ORF">AYI68_g1038</name>
</gene>
<keyword evidence="4" id="KW-0418">Kinase</keyword>
<keyword evidence="4" id="KW-0808">Transferase</keyword>
<dbReference type="GO" id="GO:0006646">
    <property type="term" value="P:phosphatidylethanolamine biosynthetic process"/>
    <property type="evidence" value="ECO:0007669"/>
    <property type="project" value="TreeGrafter"/>
</dbReference>
<organism evidence="4 5">
    <name type="scientific">Smittium mucronatum</name>
    <dbReference type="NCBI Taxonomy" id="133383"/>
    <lineage>
        <taxon>Eukaryota</taxon>
        <taxon>Fungi</taxon>
        <taxon>Fungi incertae sedis</taxon>
        <taxon>Zoopagomycota</taxon>
        <taxon>Kickxellomycotina</taxon>
        <taxon>Harpellomycetes</taxon>
        <taxon>Harpellales</taxon>
        <taxon>Legeriomycetaceae</taxon>
        <taxon>Smittium</taxon>
    </lineage>
</organism>
<dbReference type="SUPFAM" id="SSF56112">
    <property type="entry name" value="Protein kinase-like (PK-like)"/>
    <property type="match status" value="1"/>
</dbReference>
<proteinExistence type="inferred from homology"/>
<dbReference type="OrthoDB" id="10267235at2759"/>
<evidence type="ECO:0000313" key="4">
    <source>
        <dbReference type="EMBL" id="OLY84792.1"/>
    </source>
</evidence>
<comment type="pathway">
    <text evidence="1">Phospholipid metabolism; phosphatidylethanolamine biosynthesis; phosphatidylethanolamine from ethanolamine: step 1/3.</text>
</comment>
<accession>A0A1R0H6E8</accession>
<dbReference type="AlphaFoldDB" id="A0A1R0H6E8"/>
<dbReference type="EC" id="2.7.1.82" evidence="3"/>
<dbReference type="Gene3D" id="3.90.1200.10">
    <property type="match status" value="1"/>
</dbReference>
<evidence type="ECO:0000313" key="5">
    <source>
        <dbReference type="Proteomes" id="UP000187455"/>
    </source>
</evidence>
<dbReference type="Gene3D" id="3.30.200.20">
    <property type="entry name" value="Phosphorylase Kinase, domain 1"/>
    <property type="match status" value="1"/>
</dbReference>
<dbReference type="GO" id="GO:0004305">
    <property type="term" value="F:ethanolamine kinase activity"/>
    <property type="evidence" value="ECO:0007669"/>
    <property type="project" value="UniProtKB-EC"/>
</dbReference>
<evidence type="ECO:0000256" key="1">
    <source>
        <dbReference type="ARBA" id="ARBA00037883"/>
    </source>
</evidence>
<keyword evidence="5" id="KW-1185">Reference proteome</keyword>
<name>A0A1R0H6E8_9FUNG</name>
<dbReference type="InterPro" id="IPR011009">
    <property type="entry name" value="Kinase-like_dom_sf"/>
</dbReference>
<comment type="similarity">
    <text evidence="2">Belongs to the choline/ethanolamine kinase family.</text>
</comment>